<reference evidence="1 2" key="1">
    <citation type="submission" date="2020-08" db="EMBL/GenBank/DDBJ databases">
        <authorList>
            <person name="Koutsovoulos G."/>
            <person name="Danchin GJ E."/>
        </authorList>
    </citation>
    <scope>NUCLEOTIDE SEQUENCE [LARGE SCALE GENOMIC DNA]</scope>
</reference>
<dbReference type="Proteomes" id="UP000580250">
    <property type="component" value="Unassembled WGS sequence"/>
</dbReference>
<dbReference type="AlphaFoldDB" id="A0A6V7UMQ2"/>
<name>A0A6V7UMQ2_MELEN</name>
<organism evidence="1 2">
    <name type="scientific">Meloidogyne enterolobii</name>
    <name type="common">Root-knot nematode worm</name>
    <name type="synonym">Meloidogyne mayaguensis</name>
    <dbReference type="NCBI Taxonomy" id="390850"/>
    <lineage>
        <taxon>Eukaryota</taxon>
        <taxon>Metazoa</taxon>
        <taxon>Ecdysozoa</taxon>
        <taxon>Nematoda</taxon>
        <taxon>Chromadorea</taxon>
        <taxon>Rhabditida</taxon>
        <taxon>Tylenchina</taxon>
        <taxon>Tylenchomorpha</taxon>
        <taxon>Tylenchoidea</taxon>
        <taxon>Meloidogynidae</taxon>
        <taxon>Meloidogyninae</taxon>
        <taxon>Meloidogyne</taxon>
    </lineage>
</organism>
<dbReference type="EMBL" id="CAJEWN010000086">
    <property type="protein sequence ID" value="CAD2161471.1"/>
    <property type="molecule type" value="Genomic_DNA"/>
</dbReference>
<comment type="caution">
    <text evidence="1">The sequence shown here is derived from an EMBL/GenBank/DDBJ whole genome shotgun (WGS) entry which is preliminary data.</text>
</comment>
<evidence type="ECO:0000313" key="1">
    <source>
        <dbReference type="EMBL" id="CAD2161471.1"/>
    </source>
</evidence>
<protein>
    <submittedName>
        <fullName evidence="1">Uncharacterized protein</fullName>
    </submittedName>
</protein>
<accession>A0A6V7UMQ2</accession>
<evidence type="ECO:0000313" key="2">
    <source>
        <dbReference type="Proteomes" id="UP000580250"/>
    </source>
</evidence>
<proteinExistence type="predicted"/>
<gene>
    <name evidence="1" type="ORF">MENT_LOCUS14870</name>
</gene>
<sequence>MPVNTSMGCEQHGLYLFCCHISTQKQQKQSQQLKLPPQLLHLLFHTAQIIINNVNFGLHVDFVNMLIILIGQRQCYVPNLVVCAI</sequence>